<dbReference type="PANTHER" id="PTHR30093">
    <property type="entry name" value="GENERAL SECRETION PATHWAY PROTEIN G"/>
    <property type="match status" value="1"/>
</dbReference>
<dbReference type="AlphaFoldDB" id="A0A517PI25"/>
<dbReference type="Pfam" id="PF07596">
    <property type="entry name" value="SBP_bac_10"/>
    <property type="match status" value="1"/>
</dbReference>
<dbReference type="InterPro" id="IPR045584">
    <property type="entry name" value="Pilin-like"/>
</dbReference>
<dbReference type="EMBL" id="CP036266">
    <property type="protein sequence ID" value="QDT19027.1"/>
    <property type="molecule type" value="Genomic_DNA"/>
</dbReference>
<dbReference type="SUPFAM" id="SSF54523">
    <property type="entry name" value="Pili subunits"/>
    <property type="match status" value="1"/>
</dbReference>
<feature type="domain" description="DUF1559" evidence="1">
    <location>
        <begin position="28"/>
        <end position="114"/>
    </location>
</feature>
<protein>
    <recommendedName>
        <fullName evidence="1">DUF1559 domain-containing protein</fullName>
    </recommendedName>
</protein>
<evidence type="ECO:0000259" key="1">
    <source>
        <dbReference type="Pfam" id="PF07596"/>
    </source>
</evidence>
<accession>A0A517PI25</accession>
<keyword evidence="3" id="KW-1185">Reference proteome</keyword>
<evidence type="ECO:0000313" key="3">
    <source>
        <dbReference type="Proteomes" id="UP000320421"/>
    </source>
</evidence>
<evidence type="ECO:0000313" key="2">
    <source>
        <dbReference type="EMBL" id="QDT19027.1"/>
    </source>
</evidence>
<dbReference type="RefSeq" id="WP_145180934.1">
    <property type="nucleotide sequence ID" value="NZ_CP036266.1"/>
</dbReference>
<dbReference type="OrthoDB" id="258182at2"/>
<dbReference type="Proteomes" id="UP000320421">
    <property type="component" value="Chromosome"/>
</dbReference>
<reference evidence="2 3" key="1">
    <citation type="submission" date="2019-02" db="EMBL/GenBank/DDBJ databases">
        <title>Deep-cultivation of Planctomycetes and their phenomic and genomic characterization uncovers novel biology.</title>
        <authorList>
            <person name="Wiegand S."/>
            <person name="Jogler M."/>
            <person name="Boedeker C."/>
            <person name="Pinto D."/>
            <person name="Vollmers J."/>
            <person name="Rivas-Marin E."/>
            <person name="Kohn T."/>
            <person name="Peeters S.H."/>
            <person name="Heuer A."/>
            <person name="Rast P."/>
            <person name="Oberbeckmann S."/>
            <person name="Bunk B."/>
            <person name="Jeske O."/>
            <person name="Meyerdierks A."/>
            <person name="Storesund J.E."/>
            <person name="Kallscheuer N."/>
            <person name="Luecker S."/>
            <person name="Lage O.M."/>
            <person name="Pohl T."/>
            <person name="Merkel B.J."/>
            <person name="Hornburger P."/>
            <person name="Mueller R.-W."/>
            <person name="Bruemmer F."/>
            <person name="Labrenz M."/>
            <person name="Spormann A.M."/>
            <person name="Op den Camp H."/>
            <person name="Overmann J."/>
            <person name="Amann R."/>
            <person name="Jetten M.S.M."/>
            <person name="Mascher T."/>
            <person name="Medema M.H."/>
            <person name="Devos D.P."/>
            <person name="Kaster A.-K."/>
            <person name="Ovreas L."/>
            <person name="Rohde M."/>
            <person name="Galperin M.Y."/>
            <person name="Jogler C."/>
        </authorList>
    </citation>
    <scope>NUCLEOTIDE SEQUENCE [LARGE SCALE GENOMIC DNA]</scope>
    <source>
        <strain evidence="2 3">HG66A1</strain>
    </source>
</reference>
<gene>
    <name evidence="2" type="ORF">HG66A1_07910</name>
</gene>
<organism evidence="2 3">
    <name type="scientific">Gimesia chilikensis</name>
    <dbReference type="NCBI Taxonomy" id="2605989"/>
    <lineage>
        <taxon>Bacteria</taxon>
        <taxon>Pseudomonadati</taxon>
        <taxon>Planctomycetota</taxon>
        <taxon>Planctomycetia</taxon>
        <taxon>Planctomycetales</taxon>
        <taxon>Planctomycetaceae</taxon>
        <taxon>Gimesia</taxon>
    </lineage>
</organism>
<proteinExistence type="predicted"/>
<dbReference type="InterPro" id="IPR011453">
    <property type="entry name" value="DUF1559"/>
</dbReference>
<dbReference type="PANTHER" id="PTHR30093:SF2">
    <property type="entry name" value="TYPE II SECRETION SYSTEM PROTEIN H"/>
    <property type="match status" value="1"/>
</dbReference>
<name>A0A517PI25_9PLAN</name>
<sequence>MQRWISVIVVLMLIVLVIGLTMPAVEQTRQEARRSHSKYNLKQIGLAVHNYHDAHKCLPPGGVIREDDVALHGWITMLLPYFDQNDDYLRINYQVPWDQDRNRAVLEQSRSLFLIPGNFSRFTSQGYGLTNYLGNPNLLYRNSNVTFEQMSNGTSHTWLAGEVAGNFQPWGYPFNWRPLGTKLCDGPNSFGHPPWQGGHLLFADGSVTFFSENTSDVILEKFAAAPPVPTAEQTQVPDRTFETGGFSWNNQSLQSDPQAEQLYYVHVLSGQTDQPLRIEVYSKINLEQVPDLPKLRGPDFLFVVDKNTDIAEALQATSLPKSASPEQLQHNAELLKNLQERLPE</sequence>